<dbReference type="PANTHER" id="PTHR31225:SF93">
    <property type="entry name" value="ALPHA-HUMULENE_(-)-(E)-BETA-CARYOPHYLLENE SYNTHASE"/>
    <property type="match status" value="1"/>
</dbReference>
<dbReference type="InterPro" id="IPR050148">
    <property type="entry name" value="Terpene_synthase-like"/>
</dbReference>
<keyword evidence="2" id="KW-0460">Magnesium</keyword>
<dbReference type="GO" id="GO:0016114">
    <property type="term" value="P:terpenoid biosynthetic process"/>
    <property type="evidence" value="ECO:0007669"/>
    <property type="project" value="InterPro"/>
</dbReference>
<dbReference type="SUPFAM" id="SSF48576">
    <property type="entry name" value="Terpenoid synthases"/>
    <property type="match status" value="1"/>
</dbReference>
<evidence type="ECO:0000313" key="6">
    <source>
        <dbReference type="Proteomes" id="UP000187406"/>
    </source>
</evidence>
<keyword evidence="6" id="KW-1185">Reference proteome</keyword>
<dbReference type="Proteomes" id="UP000187406">
    <property type="component" value="Unassembled WGS sequence"/>
</dbReference>
<dbReference type="SUPFAM" id="SSF48239">
    <property type="entry name" value="Terpenoid cyclases/Protein prenyltransferases"/>
    <property type="match status" value="1"/>
</dbReference>
<dbReference type="InterPro" id="IPR008949">
    <property type="entry name" value="Isoprenoid_synthase_dom_sf"/>
</dbReference>
<evidence type="ECO:0000259" key="4">
    <source>
        <dbReference type="Pfam" id="PF01397"/>
    </source>
</evidence>
<dbReference type="Pfam" id="PF01397">
    <property type="entry name" value="Terpene_synth"/>
    <property type="match status" value="1"/>
</dbReference>
<dbReference type="GO" id="GO:0010333">
    <property type="term" value="F:terpene synthase activity"/>
    <property type="evidence" value="ECO:0007669"/>
    <property type="project" value="InterPro"/>
</dbReference>
<sequence length="253" mass="29539">LTHVFESYCKQIKMLKEKVKDMLIASTSDIVDYVSLIDLLCRLSVSFIHFQSEIEEQLQHIFYAQPTLLDTSDSDLYTVALVFQVFRQRGYKMPKLLSKNFKDNDGKFKEALTGDPKGTLSLYNVCYVGMHGEDILDEALAFTLAHLASMAGRSSHLLKKQIMNALRWPYHRCMPQGRHFNFVKKESCNKTLLQFAKIDFNRLQLVYQHEQSELTRWFKELNTTSQLPYARQRVGETQVWSCEMYFEPQCTYG</sequence>
<keyword evidence="3" id="KW-0456">Lyase</keyword>
<dbReference type="InterPro" id="IPR036965">
    <property type="entry name" value="Terpene_synth_N_sf"/>
</dbReference>
<dbReference type="Gene3D" id="1.50.10.130">
    <property type="entry name" value="Terpene synthase, N-terminal domain"/>
    <property type="match status" value="1"/>
</dbReference>
<reference evidence="6" key="1">
    <citation type="submission" date="2016-04" db="EMBL/GenBank/DDBJ databases">
        <title>Cephalotus genome sequencing.</title>
        <authorList>
            <person name="Fukushima K."/>
            <person name="Hasebe M."/>
            <person name="Fang X."/>
        </authorList>
    </citation>
    <scope>NUCLEOTIDE SEQUENCE [LARGE SCALE GENOMIC DNA]</scope>
    <source>
        <strain evidence="6">cv. St1</strain>
    </source>
</reference>
<dbReference type="EMBL" id="BDDD01001847">
    <property type="protein sequence ID" value="GAV78697.1"/>
    <property type="molecule type" value="Genomic_DNA"/>
</dbReference>
<organism evidence="5 6">
    <name type="scientific">Cephalotus follicularis</name>
    <name type="common">Albany pitcher plant</name>
    <dbReference type="NCBI Taxonomy" id="3775"/>
    <lineage>
        <taxon>Eukaryota</taxon>
        <taxon>Viridiplantae</taxon>
        <taxon>Streptophyta</taxon>
        <taxon>Embryophyta</taxon>
        <taxon>Tracheophyta</taxon>
        <taxon>Spermatophyta</taxon>
        <taxon>Magnoliopsida</taxon>
        <taxon>eudicotyledons</taxon>
        <taxon>Gunneridae</taxon>
        <taxon>Pentapetalae</taxon>
        <taxon>rosids</taxon>
        <taxon>fabids</taxon>
        <taxon>Oxalidales</taxon>
        <taxon>Cephalotaceae</taxon>
        <taxon>Cephalotus</taxon>
    </lineage>
</organism>
<dbReference type="OrthoDB" id="1877784at2759"/>
<dbReference type="AlphaFoldDB" id="A0A1Q3CEQ3"/>
<evidence type="ECO:0000256" key="3">
    <source>
        <dbReference type="ARBA" id="ARBA00023239"/>
    </source>
</evidence>
<dbReference type="InterPro" id="IPR008930">
    <property type="entry name" value="Terpenoid_cyclase/PrenylTrfase"/>
</dbReference>
<dbReference type="STRING" id="3775.A0A1Q3CEQ3"/>
<dbReference type="PANTHER" id="PTHR31225">
    <property type="entry name" value="OS04G0344100 PROTEIN-RELATED"/>
    <property type="match status" value="1"/>
</dbReference>
<proteinExistence type="predicted"/>
<comment type="caution">
    <text evidence="5">The sequence shown here is derived from an EMBL/GenBank/DDBJ whole genome shotgun (WGS) entry which is preliminary data.</text>
</comment>
<dbReference type="InParanoid" id="A0A1Q3CEQ3"/>
<dbReference type="Gene3D" id="1.10.600.10">
    <property type="entry name" value="Farnesyl Diphosphate Synthase"/>
    <property type="match status" value="1"/>
</dbReference>
<feature type="domain" description="Terpene synthase N-terminal" evidence="4">
    <location>
        <begin position="6"/>
        <end position="166"/>
    </location>
</feature>
<feature type="non-terminal residue" evidence="5">
    <location>
        <position position="1"/>
    </location>
</feature>
<gene>
    <name evidence="5" type="ORF">CFOL_v3_22162</name>
</gene>
<evidence type="ECO:0000313" key="5">
    <source>
        <dbReference type="EMBL" id="GAV78697.1"/>
    </source>
</evidence>
<evidence type="ECO:0000256" key="1">
    <source>
        <dbReference type="ARBA" id="ARBA00001946"/>
    </source>
</evidence>
<evidence type="ECO:0000256" key="2">
    <source>
        <dbReference type="ARBA" id="ARBA00022842"/>
    </source>
</evidence>
<protein>
    <submittedName>
        <fullName evidence="5">Terpene_synth domain-containing protein/Terpene_synth_C domain-containing protein</fullName>
    </submittedName>
</protein>
<comment type="cofactor">
    <cofactor evidence="1">
        <name>Mg(2+)</name>
        <dbReference type="ChEBI" id="CHEBI:18420"/>
    </cofactor>
</comment>
<dbReference type="InterPro" id="IPR001906">
    <property type="entry name" value="Terpene_synth_N"/>
</dbReference>
<accession>A0A1Q3CEQ3</accession>
<name>A0A1Q3CEQ3_CEPFO</name>